<dbReference type="SUPFAM" id="SSF52058">
    <property type="entry name" value="L domain-like"/>
    <property type="match status" value="1"/>
</dbReference>
<protein>
    <submittedName>
        <fullName evidence="2">Tetratricopeptide repeat protein</fullName>
    </submittedName>
</protein>
<evidence type="ECO:0000313" key="2">
    <source>
        <dbReference type="EMBL" id="HIS47911.1"/>
    </source>
</evidence>
<dbReference type="InterPro" id="IPR011990">
    <property type="entry name" value="TPR-like_helical_dom_sf"/>
</dbReference>
<dbReference type="InterPro" id="IPR032675">
    <property type="entry name" value="LRR_dom_sf"/>
</dbReference>
<dbReference type="Proteomes" id="UP000823927">
    <property type="component" value="Unassembled WGS sequence"/>
</dbReference>
<evidence type="ECO:0000313" key="3">
    <source>
        <dbReference type="Proteomes" id="UP000823927"/>
    </source>
</evidence>
<name>A0A9D1JR54_9FIRM</name>
<dbReference type="SUPFAM" id="SSF48452">
    <property type="entry name" value="TPR-like"/>
    <property type="match status" value="1"/>
</dbReference>
<organism evidence="2 3">
    <name type="scientific">Candidatus Scybalocola faecigallinarum</name>
    <dbReference type="NCBI Taxonomy" id="2840941"/>
    <lineage>
        <taxon>Bacteria</taxon>
        <taxon>Bacillati</taxon>
        <taxon>Bacillota</taxon>
        <taxon>Clostridia</taxon>
        <taxon>Lachnospirales</taxon>
        <taxon>Lachnospiraceae</taxon>
        <taxon>Lachnospiraceae incertae sedis</taxon>
        <taxon>Candidatus Scybalocola (ex Gilroy et al. 2021)</taxon>
    </lineage>
</organism>
<gene>
    <name evidence="2" type="ORF">IAB46_10260</name>
</gene>
<sequence>MKSNKLLMIVLPAAAVLIGIICIVTVLLVTGQAKNDRYYDQLRSARQYLNEDDFEAVVAAYEAAIEIKPENPEAYVELANLYAERGMYDEARQTAQLGFSATRDRRLEDFLEEITKEFMARDGKESEDENAENFVAAGEDSEDLTLRYASVNTLTDYCYAQLVQAYGEPAVSFISQEEGYQMRFNGLNGYAYFKNTSEYPDLVDTSTRIPKDNARPYKYMILSPSWMFISFDGYISHARLCSLFGGESAAYYNESQSQWQVAFSWNGCQIVFETDSAGNIYQEDMVIEIYPQELVKADWEEEAETESESETEAGTFTLGSQTFTYDVTSIYIYGETISDLSPLANCKNLTELVLDSCTLGGNIDALAGCTSLVYLDLSWTTGFSDLTPIAGLPNLVAVNLHGSGDVYDISPIMDKELLLLHTCHTGVTYEQTMEYKQKHPNCEVWYDSHVI</sequence>
<dbReference type="Pfam" id="PF14559">
    <property type="entry name" value="TPR_19"/>
    <property type="match status" value="1"/>
</dbReference>
<proteinExistence type="predicted"/>
<reference evidence="2" key="2">
    <citation type="journal article" date="2021" name="PeerJ">
        <title>Extensive microbial diversity within the chicken gut microbiome revealed by metagenomics and culture.</title>
        <authorList>
            <person name="Gilroy R."/>
            <person name="Ravi A."/>
            <person name="Getino M."/>
            <person name="Pursley I."/>
            <person name="Horton D.L."/>
            <person name="Alikhan N.F."/>
            <person name="Baker D."/>
            <person name="Gharbi K."/>
            <person name="Hall N."/>
            <person name="Watson M."/>
            <person name="Adriaenssens E.M."/>
            <person name="Foster-Nyarko E."/>
            <person name="Jarju S."/>
            <person name="Secka A."/>
            <person name="Antonio M."/>
            <person name="Oren A."/>
            <person name="Chaudhuri R.R."/>
            <person name="La Ragione R."/>
            <person name="Hildebrand F."/>
            <person name="Pallen M.J."/>
        </authorList>
    </citation>
    <scope>NUCLEOTIDE SEQUENCE</scope>
    <source>
        <strain evidence="2">CHK178-757</strain>
    </source>
</reference>
<dbReference type="Gene3D" id="1.25.40.10">
    <property type="entry name" value="Tetratricopeptide repeat domain"/>
    <property type="match status" value="1"/>
</dbReference>
<reference evidence="2" key="1">
    <citation type="submission" date="2020-10" db="EMBL/GenBank/DDBJ databases">
        <authorList>
            <person name="Gilroy R."/>
        </authorList>
    </citation>
    <scope>NUCLEOTIDE SEQUENCE</scope>
    <source>
        <strain evidence="2">CHK178-757</strain>
    </source>
</reference>
<keyword evidence="1" id="KW-0472">Membrane</keyword>
<dbReference type="AlphaFoldDB" id="A0A9D1JR54"/>
<dbReference type="Gene3D" id="3.80.10.10">
    <property type="entry name" value="Ribonuclease Inhibitor"/>
    <property type="match status" value="1"/>
</dbReference>
<keyword evidence="1" id="KW-0812">Transmembrane</keyword>
<comment type="caution">
    <text evidence="2">The sequence shown here is derived from an EMBL/GenBank/DDBJ whole genome shotgun (WGS) entry which is preliminary data.</text>
</comment>
<keyword evidence="1" id="KW-1133">Transmembrane helix</keyword>
<accession>A0A9D1JR54</accession>
<evidence type="ECO:0000256" key="1">
    <source>
        <dbReference type="SAM" id="Phobius"/>
    </source>
</evidence>
<feature type="transmembrane region" description="Helical" evidence="1">
    <location>
        <begin position="6"/>
        <end position="29"/>
    </location>
</feature>
<dbReference type="EMBL" id="DVIT01000037">
    <property type="protein sequence ID" value="HIS47911.1"/>
    <property type="molecule type" value="Genomic_DNA"/>
</dbReference>